<dbReference type="Proteomes" id="UP000594263">
    <property type="component" value="Unplaced"/>
</dbReference>
<comment type="similarity">
    <text evidence="3">In the C-terminal section; belongs to the pectinesterase family.</text>
</comment>
<feature type="signal peptide" evidence="12">
    <location>
        <begin position="1"/>
        <end position="25"/>
    </location>
</feature>
<evidence type="ECO:0000256" key="10">
    <source>
        <dbReference type="ARBA" id="ARBA00057335"/>
    </source>
</evidence>
<evidence type="ECO:0000259" key="13">
    <source>
        <dbReference type="SMART" id="SM00856"/>
    </source>
</evidence>
<comment type="similarity">
    <text evidence="2">In the N-terminal section; belongs to the PMEI family.</text>
</comment>
<dbReference type="InterPro" id="IPR035513">
    <property type="entry name" value="Invertase/methylesterase_inhib"/>
</dbReference>
<evidence type="ECO:0000256" key="2">
    <source>
        <dbReference type="ARBA" id="ARBA00006027"/>
    </source>
</evidence>
<dbReference type="AlphaFoldDB" id="A0A7N0UUK2"/>
<keyword evidence="8" id="KW-0325">Glycoprotein</keyword>
<dbReference type="CDD" id="cd15798">
    <property type="entry name" value="PMEI-like_3"/>
    <property type="match status" value="1"/>
</dbReference>
<feature type="chain" id="PRO_5029946780" description="Pectinesterase" evidence="12">
    <location>
        <begin position="26"/>
        <end position="559"/>
    </location>
</feature>
<feature type="domain" description="Pectinesterase inhibitor" evidence="13">
    <location>
        <begin position="42"/>
        <end position="193"/>
    </location>
</feature>
<dbReference type="UniPathway" id="UPA00545">
    <property type="reaction ID" value="UER00823"/>
</dbReference>
<dbReference type="SUPFAM" id="SSF101148">
    <property type="entry name" value="Plant invertase/pectin methylesterase inhibitor"/>
    <property type="match status" value="1"/>
</dbReference>
<evidence type="ECO:0000256" key="4">
    <source>
        <dbReference type="ARBA" id="ARBA00013229"/>
    </source>
</evidence>
<dbReference type="Pfam" id="PF01095">
    <property type="entry name" value="Pectinesterase"/>
    <property type="match status" value="1"/>
</dbReference>
<comment type="subcellular location">
    <subcellularLocation>
        <location evidence="12">Secreted</location>
        <location evidence="12">Cell wall</location>
    </subcellularLocation>
</comment>
<evidence type="ECO:0000256" key="3">
    <source>
        <dbReference type="ARBA" id="ARBA00007786"/>
    </source>
</evidence>
<dbReference type="InterPro" id="IPR006501">
    <property type="entry name" value="Pectinesterase_inhib_dom"/>
</dbReference>
<keyword evidence="6 12" id="KW-0063">Aspartyl esterase</keyword>
<keyword evidence="12" id="KW-0961">Cell wall biogenesis/degradation</keyword>
<organism evidence="14 15">
    <name type="scientific">Kalanchoe fedtschenkoi</name>
    <name type="common">Lavender scallops</name>
    <name type="synonym">South American air plant</name>
    <dbReference type="NCBI Taxonomy" id="63787"/>
    <lineage>
        <taxon>Eukaryota</taxon>
        <taxon>Viridiplantae</taxon>
        <taxon>Streptophyta</taxon>
        <taxon>Embryophyta</taxon>
        <taxon>Tracheophyta</taxon>
        <taxon>Spermatophyta</taxon>
        <taxon>Magnoliopsida</taxon>
        <taxon>eudicotyledons</taxon>
        <taxon>Gunneridae</taxon>
        <taxon>Pentapetalae</taxon>
        <taxon>Saxifragales</taxon>
        <taxon>Crassulaceae</taxon>
        <taxon>Kalanchoe</taxon>
    </lineage>
</organism>
<feature type="active site" evidence="11">
    <location>
        <position position="395"/>
    </location>
</feature>
<dbReference type="InterPro" id="IPR012334">
    <property type="entry name" value="Pectin_lyas_fold"/>
</dbReference>
<evidence type="ECO:0000256" key="9">
    <source>
        <dbReference type="ARBA" id="ARBA00047928"/>
    </source>
</evidence>
<dbReference type="GO" id="GO:0045490">
    <property type="term" value="P:pectin catabolic process"/>
    <property type="evidence" value="ECO:0007669"/>
    <property type="project" value="UniProtKB-UniRule"/>
</dbReference>
<keyword evidence="12" id="KW-0732">Signal</keyword>
<dbReference type="InterPro" id="IPR018040">
    <property type="entry name" value="Pectinesterase_Tyr_AS"/>
</dbReference>
<dbReference type="Gramene" id="Kaladp0084s0074.1.v1.1">
    <property type="protein sequence ID" value="Kaladp0084s0074.1.v1.1"/>
    <property type="gene ID" value="Kaladp0084s0074.v1.1"/>
</dbReference>
<evidence type="ECO:0000256" key="5">
    <source>
        <dbReference type="ARBA" id="ARBA00022801"/>
    </source>
</evidence>
<dbReference type="PANTHER" id="PTHR31707">
    <property type="entry name" value="PECTINESTERASE"/>
    <property type="match status" value="1"/>
</dbReference>
<evidence type="ECO:0000313" key="14">
    <source>
        <dbReference type="EnsemblPlants" id="Kaladp0084s0074.1.v1.1"/>
    </source>
</evidence>
<dbReference type="Pfam" id="PF04043">
    <property type="entry name" value="PMEI"/>
    <property type="match status" value="1"/>
</dbReference>
<dbReference type="SMART" id="SM00856">
    <property type="entry name" value="PMEI"/>
    <property type="match status" value="1"/>
</dbReference>
<name>A0A7N0UUK2_KALFE</name>
<dbReference type="InterPro" id="IPR011050">
    <property type="entry name" value="Pectin_lyase_fold/virulence"/>
</dbReference>
<accession>A0A7N0UUK2</accession>
<keyword evidence="15" id="KW-1185">Reference proteome</keyword>
<keyword evidence="5 12" id="KW-0378">Hydrolase</keyword>
<keyword evidence="12" id="KW-0134">Cell wall</keyword>
<dbReference type="FunFam" id="1.20.140.40:FF:000001">
    <property type="entry name" value="Pectinesterase"/>
    <property type="match status" value="1"/>
</dbReference>
<dbReference type="GO" id="GO:0030599">
    <property type="term" value="F:pectinesterase activity"/>
    <property type="evidence" value="ECO:0007669"/>
    <property type="project" value="UniProtKB-UniRule"/>
</dbReference>
<dbReference type="OMA" id="THANILM"/>
<dbReference type="FunFam" id="2.160.20.10:FF:000001">
    <property type="entry name" value="Pectinesterase"/>
    <property type="match status" value="1"/>
</dbReference>
<evidence type="ECO:0000256" key="6">
    <source>
        <dbReference type="ARBA" id="ARBA00023085"/>
    </source>
</evidence>
<proteinExistence type="inferred from homology"/>
<evidence type="ECO:0000256" key="12">
    <source>
        <dbReference type="RuleBase" id="RU000589"/>
    </source>
</evidence>
<dbReference type="GO" id="GO:0042545">
    <property type="term" value="P:cell wall modification"/>
    <property type="evidence" value="ECO:0007669"/>
    <property type="project" value="UniProtKB-UniRule"/>
</dbReference>
<dbReference type="NCBIfam" id="TIGR01614">
    <property type="entry name" value="PME_inhib"/>
    <property type="match status" value="1"/>
</dbReference>
<dbReference type="InterPro" id="IPR000070">
    <property type="entry name" value="Pectinesterase_cat"/>
</dbReference>
<comment type="function">
    <text evidence="10 12">Acts in the modification of cell walls via demethylesterification of cell wall pectin.</text>
</comment>
<dbReference type="EnsemblPlants" id="Kaladp0084s0074.1.v1.1">
    <property type="protein sequence ID" value="Kaladp0084s0074.1.v1.1"/>
    <property type="gene ID" value="Kaladp0084s0074.v1.1"/>
</dbReference>
<dbReference type="PROSITE" id="PS00503">
    <property type="entry name" value="PECTINESTERASE_2"/>
    <property type="match status" value="1"/>
</dbReference>
<evidence type="ECO:0000256" key="11">
    <source>
        <dbReference type="PROSITE-ProRule" id="PRU10040"/>
    </source>
</evidence>
<dbReference type="EC" id="3.1.1.11" evidence="4 12"/>
<comment type="pathway">
    <text evidence="1 12">Glycan metabolism; pectin degradation; 2-dehydro-3-deoxy-D-gluconate from pectin: step 1/5.</text>
</comment>
<dbReference type="SUPFAM" id="SSF51126">
    <property type="entry name" value="Pectin lyase-like"/>
    <property type="match status" value="1"/>
</dbReference>
<protein>
    <recommendedName>
        <fullName evidence="4 12">Pectinesterase</fullName>
        <ecNumber evidence="4 12">3.1.1.11</ecNumber>
    </recommendedName>
</protein>
<dbReference type="Gene3D" id="2.160.20.10">
    <property type="entry name" value="Single-stranded right-handed beta-helix, Pectin lyase-like"/>
    <property type="match status" value="1"/>
</dbReference>
<evidence type="ECO:0000256" key="7">
    <source>
        <dbReference type="ARBA" id="ARBA00023157"/>
    </source>
</evidence>
<dbReference type="InterPro" id="IPR033131">
    <property type="entry name" value="Pectinesterase_Asp_AS"/>
</dbReference>
<keyword evidence="12" id="KW-0964">Secreted</keyword>
<reference evidence="14" key="1">
    <citation type="submission" date="2021-01" db="UniProtKB">
        <authorList>
            <consortium name="EnsemblPlants"/>
        </authorList>
    </citation>
    <scope>IDENTIFICATION</scope>
</reference>
<dbReference type="GO" id="GO:0004857">
    <property type="term" value="F:enzyme inhibitor activity"/>
    <property type="evidence" value="ECO:0007669"/>
    <property type="project" value="InterPro"/>
</dbReference>
<keyword evidence="7" id="KW-1015">Disulfide bond</keyword>
<dbReference type="PROSITE" id="PS00800">
    <property type="entry name" value="PECTINESTERASE_1"/>
    <property type="match status" value="1"/>
</dbReference>
<dbReference type="Gene3D" id="1.20.140.40">
    <property type="entry name" value="Invertase/pectin methylesterase inhibitor family protein"/>
    <property type="match status" value="1"/>
</dbReference>
<sequence>MIGKVIVSAVSMCLVVAVVIGLVAGVHRQATAETEQARRISSAMKAVTSFCAPTQYKEECKATLGPVARNASASPNDFIKAAIEAALEEVNKSLNLSISLVDSAKDKTERMAVEDCRDLMQFAVDALEASFATVRDGELRSINDRVDDLRNWIGSVINFQQSCLDQIERPDLKSTLQNGYLNATQLTSNALAIATDFSNILQAMNVRLPAAPSSRQLFSLTETGYPLWMSAADRKLLQADTQPQPNAVVAKDGSGQFNTISDALAAYPTNGTEKYVIYVKTGIYKEYVKVLKTQPNVYIYGDGPRKTIVTGNKNKVDGVPTMDTATFTVLGDGFVGKSVGFRNTAGAAKHQAVAVRVLADKVAFFNCRMDGYQDTLYVHAYRQFYRNCLISGTVDFIFGYARAVIQNSRIVVRRPMDGQSNTVTAQGMADKNEPNGIVIQNCKIVPEMKLEKDRSKIKTYLGRPWKEFSTTVVMESNLGDLIDPSGWLPWSGDLYLDTLTYREYANVGPGAKTERRVQWKGYKVITDKNEAARFTVGSFLYGDQWLNETGGPYTIALYN</sequence>
<comment type="catalytic activity">
    <reaction evidence="9 12">
        <text>[(1-&gt;4)-alpha-D-galacturonosyl methyl ester](n) + n H2O = [(1-&gt;4)-alpha-D-galacturonosyl](n) + n methanol + n H(+)</text>
        <dbReference type="Rhea" id="RHEA:22380"/>
        <dbReference type="Rhea" id="RHEA-COMP:14570"/>
        <dbReference type="Rhea" id="RHEA-COMP:14573"/>
        <dbReference type="ChEBI" id="CHEBI:15377"/>
        <dbReference type="ChEBI" id="CHEBI:15378"/>
        <dbReference type="ChEBI" id="CHEBI:17790"/>
        <dbReference type="ChEBI" id="CHEBI:140522"/>
        <dbReference type="ChEBI" id="CHEBI:140523"/>
        <dbReference type="EC" id="3.1.1.11"/>
    </reaction>
</comment>
<evidence type="ECO:0000313" key="15">
    <source>
        <dbReference type="Proteomes" id="UP000594263"/>
    </source>
</evidence>
<evidence type="ECO:0000256" key="1">
    <source>
        <dbReference type="ARBA" id="ARBA00005184"/>
    </source>
</evidence>
<evidence type="ECO:0000256" key="8">
    <source>
        <dbReference type="ARBA" id="ARBA00023180"/>
    </source>
</evidence>